<sequence length="238" mass="26808">PVLFQNIQCELCVFQSIQSLICYRSVTDIIMGGVFSKKKSTEKASQQATITAKDRAVHDLKIQRDRLKKFIAKNDLLVVKETNLARELVKADKRNRAILVLRKKRLLESTIEKSMAKLSNIEELVNSIQFAEMSAQVFAALKEGNETLMQINVTMDVDDVAKLMEDSAEAIAYQDKISQLLSTSMTADDDKAAEDELALIEEEEISKLKLPSVPEKEVVANEEQVRENESDTREVMLA</sequence>
<dbReference type="PANTHER" id="PTHR22761:SF5">
    <property type="entry name" value="CHARGED MULTIVESICULAR BODY PROTEIN 6"/>
    <property type="match status" value="1"/>
</dbReference>
<feature type="region of interest" description="Disordered" evidence="7">
    <location>
        <begin position="216"/>
        <end position="238"/>
    </location>
</feature>
<dbReference type="InterPro" id="IPR005024">
    <property type="entry name" value="Snf7_fam"/>
</dbReference>
<dbReference type="GO" id="GO:0005771">
    <property type="term" value="C:multivesicular body"/>
    <property type="evidence" value="ECO:0007669"/>
    <property type="project" value="TreeGrafter"/>
</dbReference>
<name>A0A0H5RBP2_9EUKA</name>
<evidence type="ECO:0000256" key="2">
    <source>
        <dbReference type="ARBA" id="ARBA00006190"/>
    </source>
</evidence>
<dbReference type="GO" id="GO:0032511">
    <property type="term" value="P:late endosome to vacuole transport via multivesicular body sorting pathway"/>
    <property type="evidence" value="ECO:0007669"/>
    <property type="project" value="TreeGrafter"/>
</dbReference>
<keyword evidence="3" id="KW-0813">Transport</keyword>
<evidence type="ECO:0000256" key="3">
    <source>
        <dbReference type="ARBA" id="ARBA00022448"/>
    </source>
</evidence>
<evidence type="ECO:0000256" key="1">
    <source>
        <dbReference type="ARBA" id="ARBA00004608"/>
    </source>
</evidence>
<dbReference type="GO" id="GO:0000815">
    <property type="term" value="C:ESCRT III complex"/>
    <property type="evidence" value="ECO:0007669"/>
    <property type="project" value="TreeGrafter"/>
</dbReference>
<evidence type="ECO:0008006" key="9">
    <source>
        <dbReference type="Google" id="ProtNLM"/>
    </source>
</evidence>
<evidence type="ECO:0000256" key="6">
    <source>
        <dbReference type="ARBA" id="ARBA00023136"/>
    </source>
</evidence>
<evidence type="ECO:0000313" key="8">
    <source>
        <dbReference type="EMBL" id="CRZ11037.1"/>
    </source>
</evidence>
<comment type="subcellular location">
    <subcellularLocation>
        <location evidence="1">Endosome membrane</location>
    </subcellularLocation>
</comment>
<dbReference type="Pfam" id="PF03357">
    <property type="entry name" value="Snf7"/>
    <property type="match status" value="1"/>
</dbReference>
<dbReference type="GO" id="GO:0006900">
    <property type="term" value="P:vesicle budding from membrane"/>
    <property type="evidence" value="ECO:0007669"/>
    <property type="project" value="TreeGrafter"/>
</dbReference>
<accession>A0A0H5RBP2</accession>
<comment type="similarity">
    <text evidence="2">Belongs to the SNF7 family.</text>
</comment>
<dbReference type="PANTHER" id="PTHR22761">
    <property type="entry name" value="CHARGED MULTIVESICULAR BODY PROTEIN"/>
    <property type="match status" value="1"/>
</dbReference>
<proteinExistence type="inferred from homology"/>
<keyword evidence="5" id="KW-0653">Protein transport</keyword>
<evidence type="ECO:0000256" key="4">
    <source>
        <dbReference type="ARBA" id="ARBA00022753"/>
    </source>
</evidence>
<keyword evidence="4" id="KW-0967">Endosome</keyword>
<feature type="non-terminal residue" evidence="8">
    <location>
        <position position="1"/>
    </location>
</feature>
<dbReference type="AlphaFoldDB" id="A0A0H5RBP2"/>
<evidence type="ECO:0000256" key="7">
    <source>
        <dbReference type="SAM" id="MobiDB-lite"/>
    </source>
</evidence>
<organism evidence="8">
    <name type="scientific">Spongospora subterranea</name>
    <dbReference type="NCBI Taxonomy" id="70186"/>
    <lineage>
        <taxon>Eukaryota</taxon>
        <taxon>Sar</taxon>
        <taxon>Rhizaria</taxon>
        <taxon>Endomyxa</taxon>
        <taxon>Phytomyxea</taxon>
        <taxon>Plasmodiophorida</taxon>
        <taxon>Plasmodiophoridae</taxon>
        <taxon>Spongospora</taxon>
    </lineage>
</organism>
<dbReference type="GO" id="GO:0015031">
    <property type="term" value="P:protein transport"/>
    <property type="evidence" value="ECO:0007669"/>
    <property type="project" value="UniProtKB-KW"/>
</dbReference>
<reference evidence="8" key="1">
    <citation type="submission" date="2015-04" db="EMBL/GenBank/DDBJ databases">
        <title>The genome sequence of the plant pathogenic Rhizarian Plasmodiophora brassicae reveals insights in its biotrophic life cycle and the origin of chitin synthesis.</title>
        <authorList>
            <person name="Schwelm A."/>
            <person name="Fogelqvist J."/>
            <person name="Knaust A."/>
            <person name="Julke S."/>
            <person name="Lilja T."/>
            <person name="Dhandapani V."/>
            <person name="Bonilla-Rosso G."/>
            <person name="Karlsson M."/>
            <person name="Shevchenko A."/>
            <person name="Choi S.R."/>
            <person name="Kim H.G."/>
            <person name="Park J.Y."/>
            <person name="Lim Y.P."/>
            <person name="Ludwig-Muller J."/>
            <person name="Dixelius C."/>
        </authorList>
    </citation>
    <scope>NUCLEOTIDE SEQUENCE</scope>
    <source>
        <tissue evidence="8">Potato root galls</tissue>
    </source>
</reference>
<keyword evidence="6" id="KW-0472">Membrane</keyword>
<dbReference type="EMBL" id="HACM01010595">
    <property type="protein sequence ID" value="CRZ11037.1"/>
    <property type="molecule type" value="Transcribed_RNA"/>
</dbReference>
<protein>
    <recommendedName>
        <fullName evidence="9">Charged multivesicular body protein 6</fullName>
    </recommendedName>
</protein>
<evidence type="ECO:0000256" key="5">
    <source>
        <dbReference type="ARBA" id="ARBA00022927"/>
    </source>
</evidence>